<keyword evidence="2" id="KW-1185">Reference proteome</keyword>
<gene>
    <name evidence="1" type="ORF">E2C01_093059</name>
</gene>
<evidence type="ECO:0000313" key="1">
    <source>
        <dbReference type="EMBL" id="MPC97730.1"/>
    </source>
</evidence>
<dbReference type="AlphaFoldDB" id="A0A5B7JLU6"/>
<accession>A0A5B7JLU6</accession>
<reference evidence="1 2" key="1">
    <citation type="submission" date="2019-05" db="EMBL/GenBank/DDBJ databases">
        <title>Another draft genome of Portunus trituberculatus and its Hox gene families provides insights of decapod evolution.</title>
        <authorList>
            <person name="Jeong J.-H."/>
            <person name="Song I."/>
            <person name="Kim S."/>
            <person name="Choi T."/>
            <person name="Kim D."/>
            <person name="Ryu S."/>
            <person name="Kim W."/>
        </authorList>
    </citation>
    <scope>NUCLEOTIDE SEQUENCE [LARGE SCALE GENOMIC DNA]</scope>
    <source>
        <tissue evidence="1">Muscle</tissue>
    </source>
</reference>
<evidence type="ECO:0000313" key="2">
    <source>
        <dbReference type="Proteomes" id="UP000324222"/>
    </source>
</evidence>
<dbReference type="Proteomes" id="UP000324222">
    <property type="component" value="Unassembled WGS sequence"/>
</dbReference>
<name>A0A5B7JLU6_PORTR</name>
<comment type="caution">
    <text evidence="1">The sequence shown here is derived from an EMBL/GenBank/DDBJ whole genome shotgun (WGS) entry which is preliminary data.</text>
</comment>
<organism evidence="1 2">
    <name type="scientific">Portunus trituberculatus</name>
    <name type="common">Swimming crab</name>
    <name type="synonym">Neptunus trituberculatus</name>
    <dbReference type="NCBI Taxonomy" id="210409"/>
    <lineage>
        <taxon>Eukaryota</taxon>
        <taxon>Metazoa</taxon>
        <taxon>Ecdysozoa</taxon>
        <taxon>Arthropoda</taxon>
        <taxon>Crustacea</taxon>
        <taxon>Multicrustacea</taxon>
        <taxon>Malacostraca</taxon>
        <taxon>Eumalacostraca</taxon>
        <taxon>Eucarida</taxon>
        <taxon>Decapoda</taxon>
        <taxon>Pleocyemata</taxon>
        <taxon>Brachyura</taxon>
        <taxon>Eubrachyura</taxon>
        <taxon>Portunoidea</taxon>
        <taxon>Portunidae</taxon>
        <taxon>Portuninae</taxon>
        <taxon>Portunus</taxon>
    </lineage>
</organism>
<dbReference type="EMBL" id="VSRR010111200">
    <property type="protein sequence ID" value="MPC97730.1"/>
    <property type="molecule type" value="Genomic_DNA"/>
</dbReference>
<sequence>MSRATGVSWIVGVYVIGVTRVVAVNPFPLPSIAKAAVLSLATPVKQRRSSRSYSTRTQAALDLNNELSAEDKSGKVKPHPPPRLCGVWRVMGKWARG</sequence>
<proteinExistence type="predicted"/>
<protein>
    <submittedName>
        <fullName evidence="1">Uncharacterized protein</fullName>
    </submittedName>
</protein>